<gene>
    <name evidence="1" type="ORF">GYA93_16020</name>
</gene>
<evidence type="ECO:0000313" key="1">
    <source>
        <dbReference type="EMBL" id="NDK91076.1"/>
    </source>
</evidence>
<evidence type="ECO:0000313" key="2">
    <source>
        <dbReference type="Proteomes" id="UP000466307"/>
    </source>
</evidence>
<name>A0A7K3LSI8_9ACTN</name>
<organism evidence="1 2">
    <name type="scientific">Gordonia desulfuricans</name>
    <dbReference type="NCBI Taxonomy" id="89051"/>
    <lineage>
        <taxon>Bacteria</taxon>
        <taxon>Bacillati</taxon>
        <taxon>Actinomycetota</taxon>
        <taxon>Actinomycetes</taxon>
        <taxon>Mycobacteriales</taxon>
        <taxon>Gordoniaceae</taxon>
        <taxon>Gordonia</taxon>
    </lineage>
</organism>
<sequence>MKAVVMECRIRVCASEDRVRRFVENARRVVTDAIPVPVRYSIVVEPVDSVLLARQWAAANRAAAGSKRSPGSFDVDVAFTGSGWLTPARLESLSRDILADVEADPGPGAEVVPWILTLTTSVDDVTRRRLARVHPSLDLTASVPISV</sequence>
<comment type="caution">
    <text evidence="1">The sequence shown here is derived from an EMBL/GenBank/DDBJ whole genome shotgun (WGS) entry which is preliminary data.</text>
</comment>
<reference evidence="1 2" key="1">
    <citation type="submission" date="2020-01" db="EMBL/GenBank/DDBJ databases">
        <title>Investigation of new actinobacteria for the biodesulphurisation of diesel fuel.</title>
        <authorList>
            <person name="Athi Narayanan S.M."/>
        </authorList>
    </citation>
    <scope>NUCLEOTIDE SEQUENCE [LARGE SCALE GENOMIC DNA]</scope>
    <source>
        <strain evidence="1 2">213E</strain>
    </source>
</reference>
<keyword evidence="2" id="KW-1185">Reference proteome</keyword>
<proteinExistence type="predicted"/>
<protein>
    <submittedName>
        <fullName evidence="1">Uncharacterized protein</fullName>
    </submittedName>
</protein>
<dbReference type="Proteomes" id="UP000466307">
    <property type="component" value="Unassembled WGS sequence"/>
</dbReference>
<dbReference type="AlphaFoldDB" id="A0A7K3LSI8"/>
<dbReference type="EMBL" id="JAADZU010000055">
    <property type="protein sequence ID" value="NDK91076.1"/>
    <property type="molecule type" value="Genomic_DNA"/>
</dbReference>
<accession>A0A7K3LSI8</accession>